<proteinExistence type="predicted"/>
<dbReference type="Proteomes" id="UP000075902">
    <property type="component" value="Unassembled WGS sequence"/>
</dbReference>
<sequence>MAKERVYCAFFSTGFAFIWLWRVFSHRKFVQCGKLHGNSVFVRCSCVITNLSIGIQSYCSSGGQSYSTLHSNSSQFKLTPLGAFCPASPPLRSLGRAYTDGPWVLLPSRLSRYWPAGKLRISFSIFHTFVSRLCGFTPYSRFSSSSMSRSSR</sequence>
<dbReference type="AlphaFoldDB" id="A0A182TPT9"/>
<organism evidence="1 2">
    <name type="scientific">Anopheles melas</name>
    <dbReference type="NCBI Taxonomy" id="34690"/>
    <lineage>
        <taxon>Eukaryota</taxon>
        <taxon>Metazoa</taxon>
        <taxon>Ecdysozoa</taxon>
        <taxon>Arthropoda</taxon>
        <taxon>Hexapoda</taxon>
        <taxon>Insecta</taxon>
        <taxon>Pterygota</taxon>
        <taxon>Neoptera</taxon>
        <taxon>Endopterygota</taxon>
        <taxon>Diptera</taxon>
        <taxon>Nematocera</taxon>
        <taxon>Culicoidea</taxon>
        <taxon>Culicidae</taxon>
        <taxon>Anophelinae</taxon>
        <taxon>Anopheles</taxon>
    </lineage>
</organism>
<dbReference type="EnsemblMetazoa" id="AMEC006183-RA">
    <property type="protein sequence ID" value="AMEC006183-PA"/>
    <property type="gene ID" value="AMEC006183"/>
</dbReference>
<dbReference type="VEuPathDB" id="VectorBase:AMEC006183"/>
<keyword evidence="2" id="KW-1185">Reference proteome</keyword>
<evidence type="ECO:0000313" key="1">
    <source>
        <dbReference type="EnsemblMetazoa" id="AMEC006183-PA"/>
    </source>
</evidence>
<accession>A0A182TPT9</accession>
<name>A0A182TPT9_9DIPT</name>
<evidence type="ECO:0000313" key="2">
    <source>
        <dbReference type="Proteomes" id="UP000075902"/>
    </source>
</evidence>
<reference evidence="2" key="1">
    <citation type="submission" date="2014-01" db="EMBL/GenBank/DDBJ databases">
        <title>The Genome Sequence of Anopheles melas CM1001059_A (V2).</title>
        <authorList>
            <consortium name="The Broad Institute Genomics Platform"/>
            <person name="Neafsey D.E."/>
            <person name="Besansky N."/>
            <person name="Howell P."/>
            <person name="Walton C."/>
            <person name="Young S.K."/>
            <person name="Zeng Q."/>
            <person name="Gargeya S."/>
            <person name="Fitzgerald M."/>
            <person name="Haas B."/>
            <person name="Abouelleil A."/>
            <person name="Allen A.W."/>
            <person name="Alvarado L."/>
            <person name="Arachchi H.M."/>
            <person name="Berlin A.M."/>
            <person name="Chapman S.B."/>
            <person name="Gainer-Dewar J."/>
            <person name="Goldberg J."/>
            <person name="Griggs A."/>
            <person name="Gujja S."/>
            <person name="Hansen M."/>
            <person name="Howarth C."/>
            <person name="Imamovic A."/>
            <person name="Ireland A."/>
            <person name="Larimer J."/>
            <person name="McCowan C."/>
            <person name="Murphy C."/>
            <person name="Pearson M."/>
            <person name="Poon T.W."/>
            <person name="Priest M."/>
            <person name="Roberts A."/>
            <person name="Saif S."/>
            <person name="Shea T."/>
            <person name="Sisk P."/>
            <person name="Sykes S."/>
            <person name="Wortman J."/>
            <person name="Nusbaum C."/>
            <person name="Birren B."/>
        </authorList>
    </citation>
    <scope>NUCLEOTIDE SEQUENCE [LARGE SCALE GENOMIC DNA]</scope>
    <source>
        <strain evidence="2">CM1001059</strain>
    </source>
</reference>
<protein>
    <submittedName>
        <fullName evidence="1">Uncharacterized protein</fullName>
    </submittedName>
</protein>
<reference evidence="1" key="2">
    <citation type="submission" date="2020-05" db="UniProtKB">
        <authorList>
            <consortium name="EnsemblMetazoa"/>
        </authorList>
    </citation>
    <scope>IDENTIFICATION</scope>
    <source>
        <strain evidence="1">CM1001059</strain>
    </source>
</reference>